<dbReference type="RefSeq" id="XP_001612231.1">
    <property type="nucleotide sequence ID" value="XM_001612181.1"/>
</dbReference>
<name>A7AQ29_BABBO</name>
<accession>A7AQ29</accession>
<dbReference type="KEGG" id="bbo:BBOV_III011110"/>
<proteinExistence type="predicted"/>
<dbReference type="InterPro" id="IPR032675">
    <property type="entry name" value="LRR_dom_sf"/>
</dbReference>
<evidence type="ECO:0000313" key="3">
    <source>
        <dbReference type="Proteomes" id="UP000002173"/>
    </source>
</evidence>
<evidence type="ECO:0000256" key="1">
    <source>
        <dbReference type="SAM" id="MobiDB-lite"/>
    </source>
</evidence>
<sequence>MKEKPPYNGNVRHERLWTPVDPSGFLRICCVVCENDIHSQLVLNGNSGASVCISCNAGNAPRRNLDVVSTGETLQFSKGAVGICKRIVDAEVIGHTQSQRGNRKTDVRVIQAEDTSASANSGDKDASTIDHALSNGSTNGFQEKTSELGIKKTGTHPDLAKLQYWDGRKYVMPSVGNNYGDVLWNEHYGKDTSHQHIHEPPLIGNIAEQLKKLPLKRNDCDVCRRTSKLESDCASGRRIIDNNAPCIHSLGLKHAPMPLGLTSDIDIKGDGIHRSYYSQKSEYNPDCVNMDYIPRRQTTYENVSLYDGHPEIDELLTYRHEEVHGEAYMLCSSPRYNVERLKDSALPGAVRLEELDTALLHHVASRVPTKPGSAVDVVSAVNEVTKLQKADYEGQFGFDKCVSMTGKVVDPYASKTQLWQCPEEFKIPGYRNADTPRITIKSTTRDSVDDAFADETTSTLKSYTLSIDELYDVHGLDKRSEMLYKEQHEEEYYDTDMSLDELIAKYVVLRKKPDCPPTILRTLKHLICLKMGKDKLYIRNKTAISTSTDSGMPVDGMMRITLRKILDTVQVLHPVDGTDVDEPRRTLIEDDDASVYTYSSVSLSSYFSVHEDVHIPADDRTLAKTWELNYHDDVVEYYGVVTVIDENMSQIIPNNCATVYCELVGDKISVYNLRGSFVSAAGAVDKEPILTVHIDASFTCTPPKRKNKSTEAMLRLNGLNYTLRGVNSSETTSEDAGIFIKLVAEDIDISKWWAAITSRQKLKSYIDLLENEHKLHLYSSNLDLIHYPNLRKVDLSGLEFNSHLEKSILKSYINSPLIILDVSHRLLKDDDLADFCNIWDCFIHTLILSHNALHLANNMDQFVQFINKTKVQRLYLDGNELSSDGILKLPGLFTSGHLKYLSLRQCTLHDSIQQALSSINKILTVADRVIVDVREVEASDSTLHYLMKHPFSRLRVATSDAHLLFPEYKLENFMDVHSKEAIHSLGALYCGRLISAREGLLKIPFRRLRELCRPRDKQYVLAKKHAFFEYRPPYLVMYTLSKKKKSKGKPQPGSIAFIVFVTSCSIAHMNDLRWLHVIGNKPRLVNATWYKKNKDEIPNDTESNHEVRMLVRAYSDAATKRWFEVISRTIAGIVYVKHLRKHYGCFISKHILSFCSRYDASHLVLYDLPYDKELWIKFFASLNSQSMLRVMDFCNKKLTAQQLTFDQYLFAGLNLDRLDFSFNEINLTDASPLVFNALLPLVVCSVYNISDNPLGDCRMSADLFINVCLKGKAVKVCMNRCQLGDRFLKAVINAIHEPKESKSIPHLEILELEGNNFSNKILQDFVTVANEFFPSLVTIRIHGSIATPGLTEEQLNEHNIFTMDPCSNTEPAHGSFTRIKHVKKEKRTTREVINKLLELGVEEAIAKRYGV</sequence>
<reference evidence="3" key="2">
    <citation type="journal article" date="2020" name="Data Brief">
        <title>Transcriptome dataset of Babesia bovis life stages within vertebrate and invertebrate hosts.</title>
        <authorList>
            <person name="Ueti M.W."/>
            <person name="Johnson W.C."/>
            <person name="Kappmeyer L.S."/>
            <person name="Herndon D.R."/>
            <person name="Mousel M.R."/>
            <person name="Reif K.E."/>
            <person name="Taus N.S."/>
            <person name="Ifeonu O.O."/>
            <person name="Silva J.C."/>
            <person name="Suarez C.E."/>
            <person name="Brayton K.A."/>
        </authorList>
    </citation>
    <scope>NUCLEOTIDE SEQUENCE [LARGE SCALE GENOMIC DNA]</scope>
</reference>
<evidence type="ECO:0000313" key="2">
    <source>
        <dbReference type="EMBL" id="EDO08663.1"/>
    </source>
</evidence>
<dbReference type="SUPFAM" id="SSF52047">
    <property type="entry name" value="RNI-like"/>
    <property type="match status" value="2"/>
</dbReference>
<feature type="compositionally biased region" description="Polar residues" evidence="1">
    <location>
        <begin position="134"/>
        <end position="143"/>
    </location>
</feature>
<reference evidence="3" key="3">
    <citation type="journal article" date="2021" name="Int. J. Parasitol.">
        <title>Comparative analysis of gene expression between Babesia bovis blood stages and kinetes allowed by improved genome annotation.</title>
        <authorList>
            <person name="Ueti M.W."/>
            <person name="Johnson W.C."/>
            <person name="Kappmeyer L.S."/>
            <person name="Herndon D.R."/>
            <person name="Mousel M.R."/>
            <person name="Reif K.E."/>
            <person name="Taus N.S."/>
            <person name="Ifeonu O.O."/>
            <person name="Silva J.C."/>
            <person name="Suarez C.E."/>
            <person name="Brayton K.A."/>
        </authorList>
    </citation>
    <scope>NUCLEOTIDE SEQUENCE [LARGE SCALE GENOMIC DNA]</scope>
</reference>
<comment type="caution">
    <text evidence="2">The sequence shown here is derived from an EMBL/GenBank/DDBJ whole genome shotgun (WGS) entry which is preliminary data.</text>
</comment>
<organism evidence="2 3">
    <name type="scientific">Babesia bovis</name>
    <dbReference type="NCBI Taxonomy" id="5865"/>
    <lineage>
        <taxon>Eukaryota</taxon>
        <taxon>Sar</taxon>
        <taxon>Alveolata</taxon>
        <taxon>Apicomplexa</taxon>
        <taxon>Aconoidasida</taxon>
        <taxon>Piroplasmida</taxon>
        <taxon>Babesiidae</taxon>
        <taxon>Babesia</taxon>
    </lineage>
</organism>
<protein>
    <submittedName>
        <fullName evidence="2">Uncharacterized protein</fullName>
    </submittedName>
</protein>
<feature type="region of interest" description="Disordered" evidence="1">
    <location>
        <begin position="114"/>
        <end position="143"/>
    </location>
</feature>
<gene>
    <name evidence="2" type="ORF">BBOV_III011110</name>
</gene>
<dbReference type="GeneID" id="5480491"/>
<reference evidence="2 3" key="1">
    <citation type="journal article" date="2007" name="PLoS Pathog.">
        <title>Genome sequence of Babesia bovis and comparative analysis of apicomplexan hemoprotozoa.</title>
        <authorList>
            <person name="Brayton K.A."/>
            <person name="Lau A.O.T."/>
            <person name="Herndon D.R."/>
            <person name="Hannick L."/>
            <person name="Kappmeyer L.S."/>
            <person name="Berens S.J."/>
            <person name="Bidwell S.L."/>
            <person name="Brown W.C."/>
            <person name="Crabtree J."/>
            <person name="Fadrosh D."/>
            <person name="Feldblum T."/>
            <person name="Forberger H.A."/>
            <person name="Haas B.J."/>
            <person name="Howell J.M."/>
            <person name="Khouri H."/>
            <person name="Koo H."/>
            <person name="Mann D.J."/>
            <person name="Norimine J."/>
            <person name="Paulsen I.T."/>
            <person name="Radune D."/>
            <person name="Ren Q."/>
            <person name="Smith R.K. Jr."/>
            <person name="Suarez C.E."/>
            <person name="White O."/>
            <person name="Wortman J.R."/>
            <person name="Knowles D.P. Jr."/>
            <person name="McElwain T.F."/>
            <person name="Nene V.M."/>
        </authorList>
    </citation>
    <scope>NUCLEOTIDE SEQUENCE [LARGE SCALE GENOMIC DNA]</scope>
    <source>
        <strain evidence="2">T2Bo</strain>
    </source>
</reference>
<keyword evidence="3" id="KW-1185">Reference proteome</keyword>
<dbReference type="EMBL" id="AAXT01000001">
    <property type="protein sequence ID" value="EDO08663.1"/>
    <property type="molecule type" value="Genomic_DNA"/>
</dbReference>
<dbReference type="VEuPathDB" id="PiroplasmaDB:BBOV_III011110"/>
<dbReference type="Proteomes" id="UP000002173">
    <property type="component" value="Unassembled WGS sequence"/>
</dbReference>
<dbReference type="Gene3D" id="3.80.10.10">
    <property type="entry name" value="Ribonuclease Inhibitor"/>
    <property type="match status" value="2"/>
</dbReference>
<dbReference type="eggNOG" id="ENOG502SSNB">
    <property type="taxonomic scope" value="Eukaryota"/>
</dbReference>
<dbReference type="InParanoid" id="A7AQ29"/>